<evidence type="ECO:0000313" key="3">
    <source>
        <dbReference type="Proteomes" id="UP000440498"/>
    </source>
</evidence>
<dbReference type="NCBIfam" id="TIGR01643">
    <property type="entry name" value="YD_repeat_2x"/>
    <property type="match status" value="1"/>
</dbReference>
<organism evidence="2 3">
    <name type="scientific">Rugamonas aquatica</name>
    <dbReference type="NCBI Taxonomy" id="2743357"/>
    <lineage>
        <taxon>Bacteria</taxon>
        <taxon>Pseudomonadati</taxon>
        <taxon>Pseudomonadota</taxon>
        <taxon>Betaproteobacteria</taxon>
        <taxon>Burkholderiales</taxon>
        <taxon>Oxalobacteraceae</taxon>
        <taxon>Telluria group</taxon>
        <taxon>Rugamonas</taxon>
    </lineage>
</organism>
<dbReference type="RefSeq" id="WP_152840885.1">
    <property type="nucleotide sequence ID" value="NZ_WHUG01000015.1"/>
</dbReference>
<keyword evidence="3" id="KW-1185">Reference proteome</keyword>
<dbReference type="InterPro" id="IPR050708">
    <property type="entry name" value="T6SS_VgrG/RHS"/>
</dbReference>
<protein>
    <recommendedName>
        <fullName evidence="4">RHS repeat-associated core domain-containing protein</fullName>
    </recommendedName>
</protein>
<evidence type="ECO:0000256" key="1">
    <source>
        <dbReference type="SAM" id="SignalP"/>
    </source>
</evidence>
<comment type="caution">
    <text evidence="2">The sequence shown here is derived from an EMBL/GenBank/DDBJ whole genome shotgun (WGS) entry which is preliminary data.</text>
</comment>
<dbReference type="InterPro" id="IPR031325">
    <property type="entry name" value="RHS_repeat"/>
</dbReference>
<dbReference type="PANTHER" id="PTHR32305:SF15">
    <property type="entry name" value="PROTEIN RHSA-RELATED"/>
    <property type="match status" value="1"/>
</dbReference>
<accession>A0A6A7N9C4</accession>
<evidence type="ECO:0000313" key="2">
    <source>
        <dbReference type="EMBL" id="MQA41679.1"/>
    </source>
</evidence>
<feature type="chain" id="PRO_5025662468" description="RHS repeat-associated core domain-containing protein" evidence="1">
    <location>
        <begin position="46"/>
        <end position="1361"/>
    </location>
</feature>
<gene>
    <name evidence="2" type="ORF">GEV02_26385</name>
</gene>
<sequence length="1361" mass="144311">MNGRFLSHAGVAAAATLRLARWRRRALAMRAGLLLGLGCAAAAQAAVPVVPADPSNYSRGSAYEYDPVTGLLLVEIMEPDIPDLCVRTTYQYDDYGNRTSSSAKNCDGASAAAVFGARSSASSYAATVGSAGAVLNIPIAAGTLAVSATSAMNHGELRAYDARFGLPTSISGPNGVATAWQIDDFGRTYKEVRADGTATITLFCYLPRWGNDVSSNNGMCGTPASGEIPADAASFVYKLPVLAANDQRNGPVTRLYMDRAGRKIRTLTEAFDGKGQASASDRWIAQDTEYTAQGAVAVTSQPYFLDSHASTSNGTVGAGGSAKLYDELGRVVEVYVSDPKGQYGVAAFGALGSMQAARSVVKYQGMTITTTNDLGQASKVEKNADGRVGRVTDALAAEIAHMYDAFGNLVAVKDGLQNTVTLSYDIRGRKLSVDDPDSGKWSYGYNAIGEMTMQQSPRQLLKAQSTTMEYDLLSRLIKRVEPEYTSNWYYDHYADASVCARGQGKLCETQTSNGSRRRNVFDSVGRVINTRVDISNGPSFTTAVSYDAVTARPASQVYPSGLRVDYQYTDKGFLSAMTLAQAATIRPLPATPGGTAGPAVQLPAGSFLWQALAYDAWGNVEQQVYGNGVTTKSVFNERTGRVDAQTAGGAGDDKSVMNYVYEWDSLNRLKVRTEGQGAAAVTNNFDYDEIGRLHNYAVTSAAITAADQVRNVTLQYNAGGSLLYKTDVGIYNYKDKGSRQPHAVQSVSGGPVAASYTYDENGNMVTATGGAYSKIDYTSFNLPDAQSGVTGAAGGPQYTWQYDESHQRIKEVRTEAGVSRTTWMMHADDASHLSFESEEQAGAVSNRHYLAAAGYGVGVLVTEGALPTLTAGQTAPAVLPTLALNKLEYWHKDHQGSLVATTDHGGAVTARYAYDPYGKRRYIDGNYDADGKIVSDWGRSNQGGNRGYTGHEHLDSVGLIHMNGRTFDPRLGAYMQPDPFVQNPVNLQNFNRYGYCYNNPVTCSDPTGQLFGIDDWIIYTVIAAWVAEKANIIDAQTARTFTSIAFSAAMGVPQTIGEAAATGFASGAIATGNVKGALQGAFTAGAFFQIGTVINNYSTSGGRITDYGKFSEAIAAHAVVGCASSVMSGGKCGSGALSAAFSKAALPITDPRATNNLAAGMAISAVIGGTGSVLGGGKFANGAQTAAFGYIFNAAASLKEGQEAHKLLQAYALKYGYLNEVNIRNMQGDLVGRADLVDSFVSSPRPLYEIKADSFWGYVSGNVQLWRYTDNTGYVQGDALRFLAVGQSMAMQGVVNTYVYTNSGNGLVLYEVQRPGQSVAHAILYSLGNAVKTQNSSQGQPTVGPPPTIIPTGCPPLCPIP</sequence>
<name>A0A6A7N9C4_9BURK</name>
<dbReference type="NCBIfam" id="TIGR03696">
    <property type="entry name" value="Rhs_assc_core"/>
    <property type="match status" value="1"/>
</dbReference>
<proteinExistence type="predicted"/>
<dbReference type="InterPro" id="IPR006530">
    <property type="entry name" value="YD"/>
</dbReference>
<feature type="signal peptide" evidence="1">
    <location>
        <begin position="1"/>
        <end position="45"/>
    </location>
</feature>
<reference evidence="2 3" key="1">
    <citation type="submission" date="2019-10" db="EMBL/GenBank/DDBJ databases">
        <title>Two novel species isolated from a subtropical stream in China.</title>
        <authorList>
            <person name="Lu H."/>
        </authorList>
    </citation>
    <scope>NUCLEOTIDE SEQUENCE [LARGE SCALE GENOMIC DNA]</scope>
    <source>
        <strain evidence="2 3">FT29W</strain>
    </source>
</reference>
<evidence type="ECO:0008006" key="4">
    <source>
        <dbReference type="Google" id="ProtNLM"/>
    </source>
</evidence>
<dbReference type="Gene3D" id="2.180.10.10">
    <property type="entry name" value="RHS repeat-associated core"/>
    <property type="match status" value="1"/>
</dbReference>
<keyword evidence="1" id="KW-0732">Signal</keyword>
<dbReference type="InterPro" id="IPR022385">
    <property type="entry name" value="Rhs_assc_core"/>
</dbReference>
<dbReference type="Proteomes" id="UP000440498">
    <property type="component" value="Unassembled WGS sequence"/>
</dbReference>
<dbReference type="Pfam" id="PF05593">
    <property type="entry name" value="RHS_repeat"/>
    <property type="match status" value="1"/>
</dbReference>
<dbReference type="EMBL" id="WHUG01000015">
    <property type="protein sequence ID" value="MQA41679.1"/>
    <property type="molecule type" value="Genomic_DNA"/>
</dbReference>
<dbReference type="PANTHER" id="PTHR32305">
    <property type="match status" value="1"/>
</dbReference>